<gene>
    <name evidence="2" type="ORF">MKW98_028870</name>
</gene>
<feature type="compositionally biased region" description="Basic and acidic residues" evidence="1">
    <location>
        <begin position="101"/>
        <end position="117"/>
    </location>
</feature>
<comment type="caution">
    <text evidence="2">The sequence shown here is derived from an EMBL/GenBank/DDBJ whole genome shotgun (WGS) entry which is preliminary data.</text>
</comment>
<evidence type="ECO:0000256" key="1">
    <source>
        <dbReference type="SAM" id="MobiDB-lite"/>
    </source>
</evidence>
<name>A0AAD4S329_9MAGN</name>
<protein>
    <submittedName>
        <fullName evidence="2">Uncharacterized protein</fullName>
    </submittedName>
</protein>
<dbReference type="AlphaFoldDB" id="A0AAD4S329"/>
<proteinExistence type="predicted"/>
<evidence type="ECO:0000313" key="3">
    <source>
        <dbReference type="Proteomes" id="UP001202328"/>
    </source>
</evidence>
<organism evidence="2 3">
    <name type="scientific">Papaver atlanticum</name>
    <dbReference type="NCBI Taxonomy" id="357466"/>
    <lineage>
        <taxon>Eukaryota</taxon>
        <taxon>Viridiplantae</taxon>
        <taxon>Streptophyta</taxon>
        <taxon>Embryophyta</taxon>
        <taxon>Tracheophyta</taxon>
        <taxon>Spermatophyta</taxon>
        <taxon>Magnoliopsida</taxon>
        <taxon>Ranunculales</taxon>
        <taxon>Papaveraceae</taxon>
        <taxon>Papaveroideae</taxon>
        <taxon>Papaver</taxon>
    </lineage>
</organism>
<dbReference type="Proteomes" id="UP001202328">
    <property type="component" value="Unassembled WGS sequence"/>
</dbReference>
<sequence>MESVYAKKGCSSKPKMKSVYYYSTIKMVEDVADLKDGGPGFSLGLTQSDSEEEHGEQGSQGINLEKQLSNMITRMKNDRRKMQQPVRYQDYTPGKRKRTKTKCEWRKNPNEKSRQKAKNEVYEVKDLRLKAVENLKFMRVLDQSQRPLVSKFFRSNTESSLAWENKEHQLLITGRMLDKFMKKGDVGGDIIEFYILKLQKNILKEELKPDGNPKYKRAMFLSTFAYVSFLYNSQMLLVI</sequence>
<reference evidence="2" key="1">
    <citation type="submission" date="2022-04" db="EMBL/GenBank/DDBJ databases">
        <title>A functionally conserved STORR gene fusion in Papaver species that diverged 16.8 million years ago.</title>
        <authorList>
            <person name="Catania T."/>
        </authorList>
    </citation>
    <scope>NUCLEOTIDE SEQUENCE</scope>
    <source>
        <strain evidence="2">S-188037</strain>
    </source>
</reference>
<dbReference type="EMBL" id="JAJJMB010014829">
    <property type="protein sequence ID" value="KAI3857606.1"/>
    <property type="molecule type" value="Genomic_DNA"/>
</dbReference>
<accession>A0AAD4S329</accession>
<feature type="region of interest" description="Disordered" evidence="1">
    <location>
        <begin position="38"/>
        <end position="117"/>
    </location>
</feature>
<evidence type="ECO:0000313" key="2">
    <source>
        <dbReference type="EMBL" id="KAI3857606.1"/>
    </source>
</evidence>
<keyword evidence="3" id="KW-1185">Reference proteome</keyword>